<dbReference type="Proteomes" id="UP001209229">
    <property type="component" value="Unassembled WGS sequence"/>
</dbReference>
<dbReference type="PANTHER" id="PTHR12203:SF35">
    <property type="entry name" value="PROTEIN O-GLUCOSYLTRANSFERASE 1"/>
    <property type="match status" value="1"/>
</dbReference>
<evidence type="ECO:0000259" key="2">
    <source>
        <dbReference type="SMART" id="SM00672"/>
    </source>
</evidence>
<evidence type="ECO:0000313" key="3">
    <source>
        <dbReference type="EMBL" id="MCW3785150.1"/>
    </source>
</evidence>
<sequence>MGSILSKRISGKHKNNKLTYYIIGYLVKWFYSGYKPKYLKTKLKSLNQYNLTYIEKRVNYYNKLFRIYSTKNSIPLSKFKYIGQFKTYYLDFLKFKRYFSPISKIHYEFGDVIHIPKNPTIVKSRPISSYNENSVLLNLNKIRHFTFVKDSISFTNKINQLVWRGKITKLMPHREAFFNIHQNNSICNIGAVNNYVNNKDWIKPRLTIEEQLQYKFILSIEGNDVATNLKWIMSSNSVAVMTKPKYETWFMEGTLIPNYHYICIKDDYSDLNERLEYYINNPDKTLQIIQNANKYVEQFKNKKQEKLIALLVLKKYFDLSSK</sequence>
<accession>A0AAE3M1M6</accession>
<dbReference type="Pfam" id="PF05686">
    <property type="entry name" value="Glyco_transf_90"/>
    <property type="match status" value="1"/>
</dbReference>
<protein>
    <submittedName>
        <fullName evidence="3">Glycosyl transferase family 90</fullName>
    </submittedName>
</protein>
<evidence type="ECO:0000313" key="4">
    <source>
        <dbReference type="Proteomes" id="UP001209229"/>
    </source>
</evidence>
<dbReference type="InterPro" id="IPR051091">
    <property type="entry name" value="O-Glucosyltr/Glycosyltrsf_90"/>
</dbReference>
<proteinExistence type="predicted"/>
<feature type="domain" description="Glycosyl transferase CAP10" evidence="2">
    <location>
        <begin position="121"/>
        <end position="317"/>
    </location>
</feature>
<gene>
    <name evidence="3" type="ORF">OM075_01660</name>
</gene>
<keyword evidence="1 3" id="KW-0808">Transferase</keyword>
<dbReference type="InterPro" id="IPR006598">
    <property type="entry name" value="CAP10"/>
</dbReference>
<dbReference type="RefSeq" id="WP_301188721.1">
    <property type="nucleotide sequence ID" value="NZ_JAPDPJ010000001.1"/>
</dbReference>
<organism evidence="3 4">
    <name type="scientific">Plebeiibacterium sediminum</name>
    <dbReference type="NCBI Taxonomy" id="2992112"/>
    <lineage>
        <taxon>Bacteria</taxon>
        <taxon>Pseudomonadati</taxon>
        <taxon>Bacteroidota</taxon>
        <taxon>Bacteroidia</taxon>
        <taxon>Marinilabiliales</taxon>
        <taxon>Marinilabiliaceae</taxon>
        <taxon>Plebeiibacterium</taxon>
    </lineage>
</organism>
<evidence type="ECO:0000256" key="1">
    <source>
        <dbReference type="ARBA" id="ARBA00022679"/>
    </source>
</evidence>
<dbReference type="PANTHER" id="PTHR12203">
    <property type="entry name" value="KDEL LYS-ASP-GLU-LEU CONTAINING - RELATED"/>
    <property type="match status" value="1"/>
</dbReference>
<dbReference type="AlphaFoldDB" id="A0AAE3M1M6"/>
<dbReference type="EMBL" id="JAPDPJ010000001">
    <property type="protein sequence ID" value="MCW3785150.1"/>
    <property type="molecule type" value="Genomic_DNA"/>
</dbReference>
<keyword evidence="4" id="KW-1185">Reference proteome</keyword>
<reference evidence="3" key="1">
    <citation type="submission" date="2022-10" db="EMBL/GenBank/DDBJ databases">
        <authorList>
            <person name="Yu W.X."/>
        </authorList>
    </citation>
    <scope>NUCLEOTIDE SEQUENCE</scope>
    <source>
        <strain evidence="3">AAT</strain>
    </source>
</reference>
<dbReference type="SMART" id="SM00672">
    <property type="entry name" value="CAP10"/>
    <property type="match status" value="1"/>
</dbReference>
<dbReference type="GO" id="GO:0016740">
    <property type="term" value="F:transferase activity"/>
    <property type="evidence" value="ECO:0007669"/>
    <property type="project" value="UniProtKB-KW"/>
</dbReference>
<name>A0AAE3M1M6_9BACT</name>
<comment type="caution">
    <text evidence="3">The sequence shown here is derived from an EMBL/GenBank/DDBJ whole genome shotgun (WGS) entry which is preliminary data.</text>
</comment>